<gene>
    <name evidence="1" type="ORF">QQ91_020835</name>
</gene>
<dbReference type="NCBIfam" id="NF045598">
    <property type="entry name" value="asr1405_asl0597"/>
    <property type="match status" value="1"/>
</dbReference>
<reference evidence="1" key="3">
    <citation type="submission" date="2020-02" db="EMBL/GenBank/DDBJ databases">
        <authorList>
            <person name="Sarangi A.N."/>
            <person name="Ghosh S."/>
            <person name="Mukherjee M."/>
            <person name="Tripathy S."/>
        </authorList>
    </citation>
    <scope>NUCLEOTIDE SEQUENCE</scope>
    <source>
        <strain evidence="1">BDU141951</strain>
    </source>
</reference>
<dbReference type="EMBL" id="JTHE02000003">
    <property type="protein sequence ID" value="NEV69545.1"/>
    <property type="molecule type" value="Genomic_DNA"/>
</dbReference>
<dbReference type="InterPro" id="IPR054637">
    <property type="entry name" value="Asr1405_Asl0597-like"/>
</dbReference>
<protein>
    <submittedName>
        <fullName evidence="1">Uncharacterized protein</fullName>
    </submittedName>
</protein>
<evidence type="ECO:0000313" key="1">
    <source>
        <dbReference type="EMBL" id="NEV69545.1"/>
    </source>
</evidence>
<organism evidence="1">
    <name type="scientific">Lyngbya confervoides BDU141951</name>
    <dbReference type="NCBI Taxonomy" id="1574623"/>
    <lineage>
        <taxon>Bacteria</taxon>
        <taxon>Bacillati</taxon>
        <taxon>Cyanobacteriota</taxon>
        <taxon>Cyanophyceae</taxon>
        <taxon>Oscillatoriophycideae</taxon>
        <taxon>Oscillatoriales</taxon>
        <taxon>Microcoleaceae</taxon>
        <taxon>Lyngbya</taxon>
    </lineage>
</organism>
<dbReference type="AlphaFoldDB" id="A0A0C1VA29"/>
<reference evidence="1" key="2">
    <citation type="journal article" date="2015" name="Genome Announc.">
        <title>Draft Genome Sequence of Filamentous Marine Cyanobacterium Lyngbya confervoides Strain BDU141951.</title>
        <authorList>
            <person name="Chandrababunaidu M.M."/>
            <person name="Sen D."/>
            <person name="Tripathy S."/>
        </authorList>
    </citation>
    <scope>NUCLEOTIDE SEQUENCE</scope>
    <source>
        <strain evidence="1">BDU141951</strain>
    </source>
</reference>
<accession>A0A0C1VA29</accession>
<comment type="caution">
    <text evidence="1">The sequence shown here is derived from an EMBL/GenBank/DDBJ whole genome shotgun (WGS) entry which is preliminary data.</text>
</comment>
<name>A0A0C1VA29_9CYAN</name>
<sequence>MEMTSPDPTVALTLDPVDRWMIYSRLQDLSVPCACDCGQPLRVAALSPTAVLQIWSVVRSVTLPREAAIAALETCWKMTVTV</sequence>
<proteinExistence type="predicted"/>
<reference evidence="1" key="1">
    <citation type="submission" date="2014-11" db="EMBL/GenBank/DDBJ databases">
        <authorList>
            <person name="Malar M.C."/>
            <person name="Sen D."/>
            <person name="Tripathy S."/>
        </authorList>
    </citation>
    <scope>NUCLEOTIDE SEQUENCE</scope>
    <source>
        <strain evidence="1">BDU141951</strain>
    </source>
</reference>